<accession>X6ME57</accession>
<dbReference type="Proteomes" id="UP000023152">
    <property type="component" value="Unassembled WGS sequence"/>
</dbReference>
<keyword evidence="1" id="KW-1133">Transmembrane helix</keyword>
<comment type="caution">
    <text evidence="2">The sequence shown here is derived from an EMBL/GenBank/DDBJ whole genome shotgun (WGS) entry which is preliminary data.</text>
</comment>
<evidence type="ECO:0000256" key="1">
    <source>
        <dbReference type="SAM" id="Phobius"/>
    </source>
</evidence>
<keyword evidence="1" id="KW-0472">Membrane</keyword>
<evidence type="ECO:0000313" key="2">
    <source>
        <dbReference type="EMBL" id="ETO12189.1"/>
    </source>
</evidence>
<gene>
    <name evidence="2" type="ORF">RFI_25192</name>
</gene>
<protein>
    <submittedName>
        <fullName evidence="2">Uncharacterized protein</fullName>
    </submittedName>
</protein>
<organism evidence="2 3">
    <name type="scientific">Reticulomyxa filosa</name>
    <dbReference type="NCBI Taxonomy" id="46433"/>
    <lineage>
        <taxon>Eukaryota</taxon>
        <taxon>Sar</taxon>
        <taxon>Rhizaria</taxon>
        <taxon>Retaria</taxon>
        <taxon>Foraminifera</taxon>
        <taxon>Monothalamids</taxon>
        <taxon>Reticulomyxidae</taxon>
        <taxon>Reticulomyxa</taxon>
    </lineage>
</organism>
<dbReference type="InterPro" id="IPR016024">
    <property type="entry name" value="ARM-type_fold"/>
</dbReference>
<evidence type="ECO:0000313" key="3">
    <source>
        <dbReference type="Proteomes" id="UP000023152"/>
    </source>
</evidence>
<feature type="transmembrane region" description="Helical" evidence="1">
    <location>
        <begin position="232"/>
        <end position="250"/>
    </location>
</feature>
<sequence>MTHSLLFLAKPMEQLANPNAELLSHLFVALIPPRISVDDEVIQLAMWLRDRRTYQFQWNEQPITDSEPWTTEEINREVELIFTANGGTRLNLQRWFARKTTLYVDDLSRLMYACFKLRYGSKEAATAWGMRCLQWATVEVDLSDHGTVFKARQIASRALRLYCIVAEPLTLKVVTMILQTIIRGLKASETFWSSQPPEQRYMRADNDLLLAVRAIETLTIIVQTKKEWSKSLFRVILVIFWVALSLLQLLQEELRLFFFLKKKKKNVDTTAQWITWLFQHAKNADGTRIRKDSGSLTMFWDLYKTLQPNFQGIQERLLSSLTYSIGESSPVPLSVDAMMILTCCWLVRCDVLHDRNVHSRVPANIAFFLPYACAVLHPQYFSMDQLGHHIAGFKDSHNTKYVDRNGVSVDGKNPNDLLHIEASEDDDQDELDTVDPIERAEILRKRAEVGKKLREKNARMFTLLALYLQQNIVEENVNLGTIDFDNQDHLSKYPVPSWSKIDSNFRSIYVSIYDVITHIANTLKACLTSEEPSIHHALGDFCQALIDLFIPSQAATLARVFAICLDIGDNLQKLGCIQALQLFVPRLLKQCKQLSVFQEVISVWFLFIKKKIENHKKCKSHEFVLLLTKNEYKATAHKSRVMVCFYFTFFYHHMCFFYQSNLYPPFKHEHDLFEDGMSSTLSNLSQILEKATKIIAKYPDDMKIDPKVRSILERKRIFFSFSLCPIS</sequence>
<reference evidence="2 3" key="1">
    <citation type="journal article" date="2013" name="Curr. Biol.">
        <title>The Genome of the Foraminiferan Reticulomyxa filosa.</title>
        <authorList>
            <person name="Glockner G."/>
            <person name="Hulsmann N."/>
            <person name="Schleicher M."/>
            <person name="Noegel A.A."/>
            <person name="Eichinger L."/>
            <person name="Gallinger C."/>
            <person name="Pawlowski J."/>
            <person name="Sierra R."/>
            <person name="Euteneuer U."/>
            <person name="Pillet L."/>
            <person name="Moustafa A."/>
            <person name="Platzer M."/>
            <person name="Groth M."/>
            <person name="Szafranski K."/>
            <person name="Schliwa M."/>
        </authorList>
    </citation>
    <scope>NUCLEOTIDE SEQUENCE [LARGE SCALE GENOMIC DNA]</scope>
</reference>
<dbReference type="SUPFAM" id="SSF48371">
    <property type="entry name" value="ARM repeat"/>
    <property type="match status" value="1"/>
</dbReference>
<proteinExistence type="predicted"/>
<keyword evidence="1" id="KW-0812">Transmembrane</keyword>
<dbReference type="EMBL" id="ASPP01021653">
    <property type="protein sequence ID" value="ETO12189.1"/>
    <property type="molecule type" value="Genomic_DNA"/>
</dbReference>
<keyword evidence="3" id="KW-1185">Reference proteome</keyword>
<dbReference type="AlphaFoldDB" id="X6ME57"/>
<name>X6ME57_RETFI</name>